<protein>
    <recommendedName>
        <fullName evidence="1">PPM-type phosphatase domain-containing protein</fullName>
    </recommendedName>
</protein>
<dbReference type="CDD" id="cd00143">
    <property type="entry name" value="PP2Cc"/>
    <property type="match status" value="1"/>
</dbReference>
<dbReference type="EMBL" id="KV454013">
    <property type="protein sequence ID" value="ODV95906.1"/>
    <property type="molecule type" value="Genomic_DNA"/>
</dbReference>
<dbReference type="InterPro" id="IPR015655">
    <property type="entry name" value="PP2C"/>
</dbReference>
<proteinExistence type="predicted"/>
<accession>A0A1E4TVY9</accession>
<dbReference type="STRING" id="669874.A0A1E4TVY9"/>
<dbReference type="AlphaFoldDB" id="A0A1E4TVY9"/>
<evidence type="ECO:0000313" key="2">
    <source>
        <dbReference type="EMBL" id="ODV95906.1"/>
    </source>
</evidence>
<dbReference type="Pfam" id="PF00481">
    <property type="entry name" value="PP2C"/>
    <property type="match status" value="2"/>
</dbReference>
<dbReference type="GO" id="GO:0004722">
    <property type="term" value="F:protein serine/threonine phosphatase activity"/>
    <property type="evidence" value="ECO:0007669"/>
    <property type="project" value="InterPro"/>
</dbReference>
<dbReference type="PANTHER" id="PTHR13832">
    <property type="entry name" value="PROTEIN PHOSPHATASE 2C"/>
    <property type="match status" value="1"/>
</dbReference>
<feature type="domain" description="PPM-type phosphatase" evidence="1">
    <location>
        <begin position="35"/>
        <end position="388"/>
    </location>
</feature>
<name>A0A1E4TVY9_PACTA</name>
<dbReference type="PANTHER" id="PTHR13832:SF589">
    <property type="entry name" value="[PYRUVATE DEHYDROGENASE [ACETYL-TRANSFERRING]]-PHOSPHATASE 2, MITOCHONDRIAL"/>
    <property type="match status" value="1"/>
</dbReference>
<dbReference type="Gene3D" id="3.60.40.10">
    <property type="entry name" value="PPM-type phosphatase domain"/>
    <property type="match status" value="1"/>
</dbReference>
<dbReference type="Proteomes" id="UP000094236">
    <property type="component" value="Unassembled WGS sequence"/>
</dbReference>
<dbReference type="InterPro" id="IPR001932">
    <property type="entry name" value="PPM-type_phosphatase-like_dom"/>
</dbReference>
<dbReference type="SMART" id="SM00332">
    <property type="entry name" value="PP2Cc"/>
    <property type="match status" value="1"/>
</dbReference>
<organism evidence="2 3">
    <name type="scientific">Pachysolen tannophilus NRRL Y-2460</name>
    <dbReference type="NCBI Taxonomy" id="669874"/>
    <lineage>
        <taxon>Eukaryota</taxon>
        <taxon>Fungi</taxon>
        <taxon>Dikarya</taxon>
        <taxon>Ascomycota</taxon>
        <taxon>Saccharomycotina</taxon>
        <taxon>Pichiomycetes</taxon>
        <taxon>Pachysolenaceae</taxon>
        <taxon>Pachysolen</taxon>
    </lineage>
</organism>
<reference evidence="3" key="1">
    <citation type="submission" date="2016-05" db="EMBL/GenBank/DDBJ databases">
        <title>Comparative genomics of biotechnologically important yeasts.</title>
        <authorList>
            <consortium name="DOE Joint Genome Institute"/>
            <person name="Riley R."/>
            <person name="Haridas S."/>
            <person name="Wolfe K.H."/>
            <person name="Lopes M.R."/>
            <person name="Hittinger C.T."/>
            <person name="Goker M."/>
            <person name="Salamov A."/>
            <person name="Wisecaver J."/>
            <person name="Long T.M."/>
            <person name="Aerts A.L."/>
            <person name="Barry K."/>
            <person name="Choi C."/>
            <person name="Clum A."/>
            <person name="Coughlan A.Y."/>
            <person name="Deshpande S."/>
            <person name="Douglass A.P."/>
            <person name="Hanson S.J."/>
            <person name="Klenk H.-P."/>
            <person name="Labutti K."/>
            <person name="Lapidus A."/>
            <person name="Lindquist E."/>
            <person name="Lipzen A."/>
            <person name="Meier-Kolthoff J.P."/>
            <person name="Ohm R.A."/>
            <person name="Otillar R.P."/>
            <person name="Pangilinan J."/>
            <person name="Peng Y."/>
            <person name="Rokas A."/>
            <person name="Rosa C.A."/>
            <person name="Scheuner C."/>
            <person name="Sibirny A.A."/>
            <person name="Slot J.C."/>
            <person name="Stielow J.B."/>
            <person name="Sun H."/>
            <person name="Kurtzman C.P."/>
            <person name="Blackwell M."/>
            <person name="Grigoriev I.V."/>
            <person name="Jeffries T.W."/>
        </authorList>
    </citation>
    <scope>NUCLEOTIDE SEQUENCE [LARGE SCALE GENOMIC DNA]</scope>
    <source>
        <strain evidence="3">NRRL Y-2460</strain>
    </source>
</reference>
<evidence type="ECO:0000259" key="1">
    <source>
        <dbReference type="PROSITE" id="PS51746"/>
    </source>
</evidence>
<dbReference type="InterPro" id="IPR036457">
    <property type="entry name" value="PPM-type-like_dom_sf"/>
</dbReference>
<gene>
    <name evidence="2" type="ORF">PACTADRAFT_40950</name>
</gene>
<dbReference type="PROSITE" id="PS51746">
    <property type="entry name" value="PPM_2"/>
    <property type="match status" value="1"/>
</dbReference>
<keyword evidence="3" id="KW-1185">Reference proteome</keyword>
<evidence type="ECO:0000313" key="3">
    <source>
        <dbReference type="Proteomes" id="UP000094236"/>
    </source>
</evidence>
<dbReference type="OrthoDB" id="416093at2759"/>
<dbReference type="SUPFAM" id="SSF81606">
    <property type="entry name" value="PP2C-like"/>
    <property type="match status" value="1"/>
</dbReference>
<sequence length="417" mass="47817">MAHLIFKKHISQYLSVPIKNSRYRYRVDLMKVPSNYGYYSSRVNRLYNEDNFSSAVLDHITKVFNFNVFDGHGGDNCAIYLKENLSKNIENYIISQENIDKLFKSYVKDIGGYWRRWYKKKDEKLNEIVNAIENWQKEEINGENLFKLKIYMSFLETDYNFLLKDYNSKNHSGSTCTSCFLYTIDPDITNGGDESFFYEPNTLSKLIVAHCGDTRAILCDNQGLAHGLTVDHHPNNPVENRRLTKYASNFLMTDSFGEERFVNFANTRSFGDINGKDKGISAEPEFFEFIIGDTIKLQKYLKITNEQQKNSKILKNLKNFGGDECFLVLVSDGVTNCISDQEVVDIIMATSNNKGLSKGTPQEAAKQVVKFVECVGGDDNATCNVIKLSGWGKWPLVDRTGKLRESKMMDDLKRLKN</sequence>